<evidence type="ECO:0000256" key="3">
    <source>
        <dbReference type="ARBA" id="ARBA00022517"/>
    </source>
</evidence>
<evidence type="ECO:0000313" key="13">
    <source>
        <dbReference type="Proteomes" id="UP000008721"/>
    </source>
</evidence>
<dbReference type="KEGG" id="sku:Sulku_2155"/>
<sequence>MKKLAIIGRPNVGKSSLFNRLLKQRDAITSEQAGTTRDVKKRVAVVVDKEVEILDTGGLDEGCELYDRIKEKSLKAAHEADIILFMVDGKSLPEEDDKKLFYELESMGKAIALVVNKIDNDKMQEKLWEYYEFGTDRIFGISVAHNRSLLPLLNWIASELPESSIVKTENDVVVAEDELDGFDAAMRASAEDDEFEDEDEDDGFFIPEEDDEEEETSIEALEEAYRGIVKEYEAGDVNQMKVAIIGRVNVGKSSLLNALLGEDRSVVSSVAGTTIDPIDETVEYNDKKITFIDTAGIRKRGKILGIEKYALMRTEEMLETADIALLVLDASQPFMDLDEKIAGFVDKNRLACLIVLNKWDMAPREDYDKIIAEVRDRFKFLSYAPIITISAQSKQRVHKIFEMLLKINENYSQRISTGKLNEVIQAAMRKHILPSINGMNIRLYFATQYDIRPPRIALIMNKPQGLHFSYRRYLTNQLREQFDFEGTPVLFKAKAKNQKKKPQPHKKRSMW</sequence>
<dbReference type="HAMAP" id="MF_00195">
    <property type="entry name" value="GTPase_Der"/>
    <property type="match status" value="1"/>
</dbReference>
<keyword evidence="13" id="KW-1185">Reference proteome</keyword>
<feature type="domain" description="EngA-type G" evidence="11">
    <location>
        <begin position="240"/>
        <end position="412"/>
    </location>
</feature>
<dbReference type="GO" id="GO:0042254">
    <property type="term" value="P:ribosome biogenesis"/>
    <property type="evidence" value="ECO:0007669"/>
    <property type="project" value="UniProtKB-KW"/>
</dbReference>
<proteinExistence type="inferred from homology"/>
<dbReference type="eggNOG" id="COG1160">
    <property type="taxonomic scope" value="Bacteria"/>
</dbReference>
<dbReference type="InterPro" id="IPR027417">
    <property type="entry name" value="P-loop_NTPase"/>
</dbReference>
<dbReference type="NCBIfam" id="TIGR00231">
    <property type="entry name" value="small_GTP"/>
    <property type="match status" value="2"/>
</dbReference>
<evidence type="ECO:0000256" key="2">
    <source>
        <dbReference type="ARBA" id="ARBA00020953"/>
    </source>
</evidence>
<keyword evidence="4 10" id="KW-0677">Repeat</keyword>
<dbReference type="InterPro" id="IPR005225">
    <property type="entry name" value="Small_GTP-bd"/>
</dbReference>
<evidence type="ECO:0000259" key="11">
    <source>
        <dbReference type="PROSITE" id="PS51712"/>
    </source>
</evidence>
<dbReference type="GO" id="GO:0005525">
    <property type="term" value="F:GTP binding"/>
    <property type="evidence" value="ECO:0007669"/>
    <property type="project" value="UniProtKB-UniRule"/>
</dbReference>
<feature type="binding site" evidence="8">
    <location>
        <begin position="246"/>
        <end position="253"/>
    </location>
    <ligand>
        <name>GTP</name>
        <dbReference type="ChEBI" id="CHEBI:37565"/>
        <label>2</label>
    </ligand>
</feature>
<comment type="subunit">
    <text evidence="8">Associates with the 50S ribosomal subunit.</text>
</comment>
<feature type="binding site" evidence="8">
    <location>
        <begin position="293"/>
        <end position="297"/>
    </location>
    <ligand>
        <name>GTP</name>
        <dbReference type="ChEBI" id="CHEBI:37565"/>
        <label>2</label>
    </ligand>
</feature>
<dbReference type="FunFam" id="3.40.50.300:FF:000494">
    <property type="entry name" value="tRNA modification GTPase MnmE"/>
    <property type="match status" value="1"/>
</dbReference>
<dbReference type="InterPro" id="IPR032859">
    <property type="entry name" value="KH_dom-like"/>
</dbReference>
<keyword evidence="3 8" id="KW-0690">Ribosome biogenesis</keyword>
<comment type="similarity">
    <text evidence="1 8 9 10">Belongs to the TRAFAC class TrmE-Era-EngA-EngB-Septin-like GTPase superfamily. EngA (Der) GTPase family.</text>
</comment>
<dbReference type="Pfam" id="PF14714">
    <property type="entry name" value="KH_dom-like"/>
    <property type="match status" value="1"/>
</dbReference>
<dbReference type="NCBIfam" id="TIGR03594">
    <property type="entry name" value="GTPase_EngA"/>
    <property type="match status" value="1"/>
</dbReference>
<evidence type="ECO:0000256" key="10">
    <source>
        <dbReference type="RuleBase" id="RU004481"/>
    </source>
</evidence>
<evidence type="ECO:0000313" key="12">
    <source>
        <dbReference type="EMBL" id="ADR34815.1"/>
    </source>
</evidence>
<keyword evidence="5 8" id="KW-0547">Nucleotide-binding</keyword>
<dbReference type="Gene3D" id="3.30.300.20">
    <property type="match status" value="1"/>
</dbReference>
<dbReference type="AlphaFoldDB" id="E4U3B8"/>
<dbReference type="InterPro" id="IPR006073">
    <property type="entry name" value="GTP-bd"/>
</dbReference>
<dbReference type="PANTHER" id="PTHR43834:SF6">
    <property type="entry name" value="GTPASE DER"/>
    <property type="match status" value="1"/>
</dbReference>
<evidence type="ECO:0000256" key="6">
    <source>
        <dbReference type="ARBA" id="ARBA00023134"/>
    </source>
</evidence>
<dbReference type="InterPro" id="IPR015946">
    <property type="entry name" value="KH_dom-like_a/b"/>
</dbReference>
<dbReference type="STRING" id="709032.Sulku_2155"/>
<reference evidence="12 13" key="1">
    <citation type="journal article" date="2012" name="Stand. Genomic Sci.">
        <title>Complete genome sequence of the sulfur compounds oxidizing chemolithoautotroph Sulfuricurvum kujiense type strain (YK-1(T)).</title>
        <authorList>
            <person name="Han C."/>
            <person name="Kotsyurbenko O."/>
            <person name="Chertkov O."/>
            <person name="Held B."/>
            <person name="Lapidus A."/>
            <person name="Nolan M."/>
            <person name="Lucas S."/>
            <person name="Hammon N."/>
            <person name="Deshpande S."/>
            <person name="Cheng J.F."/>
            <person name="Tapia R."/>
            <person name="Goodwin L.A."/>
            <person name="Pitluck S."/>
            <person name="Liolios K."/>
            <person name="Pagani I."/>
            <person name="Ivanova N."/>
            <person name="Mavromatis K."/>
            <person name="Mikhailova N."/>
            <person name="Pati A."/>
            <person name="Chen A."/>
            <person name="Palaniappan K."/>
            <person name="Land M."/>
            <person name="Hauser L."/>
            <person name="Chang Y.J."/>
            <person name="Jeffries C.D."/>
            <person name="Brambilla E.M."/>
            <person name="Rohde M."/>
            <person name="Spring S."/>
            <person name="Sikorski J."/>
            <person name="Goker M."/>
            <person name="Woyke T."/>
            <person name="Bristow J."/>
            <person name="Eisen J.A."/>
            <person name="Markowitz V."/>
            <person name="Hugenholtz P."/>
            <person name="Kyrpides N.C."/>
            <person name="Klenk H.P."/>
            <person name="Detter J.C."/>
        </authorList>
    </citation>
    <scope>NUCLEOTIDE SEQUENCE [LARGE SCALE GENOMIC DNA]</scope>
    <source>
        <strain evidence="13">ATCC BAA-921 / DSM 16994 / JCM 11577 / YK-1</strain>
    </source>
</reference>
<dbReference type="Proteomes" id="UP000008721">
    <property type="component" value="Chromosome"/>
</dbReference>
<organism evidence="12 13">
    <name type="scientific">Sulfuricurvum kujiense (strain ATCC BAA-921 / DSM 16994 / JCM 11577 / YK-1)</name>
    <dbReference type="NCBI Taxonomy" id="709032"/>
    <lineage>
        <taxon>Bacteria</taxon>
        <taxon>Pseudomonadati</taxon>
        <taxon>Campylobacterota</taxon>
        <taxon>Epsilonproteobacteria</taxon>
        <taxon>Campylobacterales</taxon>
        <taxon>Sulfurimonadaceae</taxon>
        <taxon>Sulfuricurvum</taxon>
    </lineage>
</organism>
<dbReference type="PANTHER" id="PTHR43834">
    <property type="entry name" value="GTPASE DER"/>
    <property type="match status" value="1"/>
</dbReference>
<feature type="binding site" evidence="8">
    <location>
        <begin position="357"/>
        <end position="360"/>
    </location>
    <ligand>
        <name>GTP</name>
        <dbReference type="ChEBI" id="CHEBI:37565"/>
        <label>2</label>
    </ligand>
</feature>
<dbReference type="Gene3D" id="3.40.50.300">
    <property type="entry name" value="P-loop containing nucleotide triphosphate hydrolases"/>
    <property type="match status" value="2"/>
</dbReference>
<feature type="binding site" evidence="8">
    <location>
        <begin position="55"/>
        <end position="59"/>
    </location>
    <ligand>
        <name>GTP</name>
        <dbReference type="ChEBI" id="CHEBI:37565"/>
        <label>1</label>
    </ligand>
</feature>
<evidence type="ECO:0000256" key="9">
    <source>
        <dbReference type="PROSITE-ProRule" id="PRU01049"/>
    </source>
</evidence>
<dbReference type="InterPro" id="IPR031166">
    <property type="entry name" value="G_ENGA"/>
</dbReference>
<dbReference type="Pfam" id="PF01926">
    <property type="entry name" value="MMR_HSR1"/>
    <property type="match status" value="2"/>
</dbReference>
<evidence type="ECO:0000256" key="7">
    <source>
        <dbReference type="ARBA" id="ARBA00032345"/>
    </source>
</evidence>
<dbReference type="RefSeq" id="WP_013461012.1">
    <property type="nucleotide sequence ID" value="NC_014762.1"/>
</dbReference>
<dbReference type="InterPro" id="IPR016484">
    <property type="entry name" value="GTPase_Der"/>
</dbReference>
<evidence type="ECO:0000256" key="1">
    <source>
        <dbReference type="ARBA" id="ARBA00008279"/>
    </source>
</evidence>
<protein>
    <recommendedName>
        <fullName evidence="2 8">GTPase Der</fullName>
    </recommendedName>
    <alternativeName>
        <fullName evidence="7 8">GTP-binding protein EngA</fullName>
    </alternativeName>
</protein>
<name>E4U3B8_SULKY</name>
<evidence type="ECO:0000256" key="8">
    <source>
        <dbReference type="HAMAP-Rule" id="MF_00195"/>
    </source>
</evidence>
<keyword evidence="6 8" id="KW-0342">GTP-binding</keyword>
<dbReference type="PRINTS" id="PR00326">
    <property type="entry name" value="GTP1OBG"/>
</dbReference>
<dbReference type="CDD" id="cd01894">
    <property type="entry name" value="EngA1"/>
    <property type="match status" value="1"/>
</dbReference>
<evidence type="ECO:0000256" key="5">
    <source>
        <dbReference type="ARBA" id="ARBA00022741"/>
    </source>
</evidence>
<dbReference type="FunFam" id="3.30.300.20:FF:000004">
    <property type="entry name" value="GTPase Der"/>
    <property type="match status" value="1"/>
</dbReference>
<dbReference type="HOGENOM" id="CLU_016077_6_2_7"/>
<dbReference type="EMBL" id="CP002355">
    <property type="protein sequence ID" value="ADR34815.1"/>
    <property type="molecule type" value="Genomic_DNA"/>
</dbReference>
<dbReference type="SUPFAM" id="SSF52540">
    <property type="entry name" value="P-loop containing nucleoside triphosphate hydrolases"/>
    <property type="match status" value="2"/>
</dbReference>
<comment type="function">
    <text evidence="8 10">GTPase that plays an essential role in the late steps of ribosome biogenesis.</text>
</comment>
<evidence type="ECO:0000256" key="4">
    <source>
        <dbReference type="ARBA" id="ARBA00022737"/>
    </source>
</evidence>
<dbReference type="PIRSF" id="PIRSF006485">
    <property type="entry name" value="GTP-binding_EngA"/>
    <property type="match status" value="1"/>
</dbReference>
<dbReference type="GO" id="GO:0043022">
    <property type="term" value="F:ribosome binding"/>
    <property type="evidence" value="ECO:0007669"/>
    <property type="project" value="TreeGrafter"/>
</dbReference>
<accession>E4U3B8</accession>
<gene>
    <name evidence="8" type="primary">der</name>
    <name evidence="12" type="ordered locus">Sulku_2155</name>
</gene>
<dbReference type="OrthoDB" id="9805918at2"/>
<dbReference type="CDD" id="cd01895">
    <property type="entry name" value="EngA2"/>
    <property type="match status" value="1"/>
</dbReference>
<dbReference type="PROSITE" id="PS51712">
    <property type="entry name" value="G_ENGA"/>
    <property type="match status" value="1"/>
</dbReference>
<feature type="binding site" evidence="8">
    <location>
        <begin position="116"/>
        <end position="119"/>
    </location>
    <ligand>
        <name>GTP</name>
        <dbReference type="ChEBI" id="CHEBI:37565"/>
        <label>1</label>
    </ligand>
</feature>
<feature type="binding site" evidence="8">
    <location>
        <begin position="8"/>
        <end position="15"/>
    </location>
    <ligand>
        <name>GTP</name>
        <dbReference type="ChEBI" id="CHEBI:37565"/>
        <label>1</label>
    </ligand>
</feature>